<feature type="domain" description="DUF447" evidence="2">
    <location>
        <begin position="89"/>
        <end position="171"/>
    </location>
</feature>
<feature type="compositionally biased region" description="Low complexity" evidence="1">
    <location>
        <begin position="65"/>
        <end position="81"/>
    </location>
</feature>
<sequence>MTEMSTVWPVGLRGVTESIVTTYGPNDRWNAAALGLHAPDPDSNSTHKSKDGSDKQNKESERNTAGSYESGSAAVESAAESETGDKSIITATTWGNTRTRRNFHREGGGVVQFVSDPRAFVAAATTIYEVDEPVLDTAHAWAEVTVEHLEQGKRGGTQWERWAIQPIETGVIDRTVPTINRGFAAVIDATVAASRLTVPSYDTDTLLDRLRYFAETVDRCGGPRERAAFAQLDAATEWRSQLDEPGTIPVFD</sequence>
<feature type="region of interest" description="Disordered" evidence="1">
    <location>
        <begin position="32"/>
        <end position="93"/>
    </location>
</feature>
<accession>G0LMG5</accession>
<dbReference type="Pfam" id="PF04289">
    <property type="entry name" value="DUF447_N"/>
    <property type="match status" value="1"/>
</dbReference>
<dbReference type="EMBL" id="FR746099">
    <property type="protein sequence ID" value="CCC41285.1"/>
    <property type="molecule type" value="Genomic_DNA"/>
</dbReference>
<dbReference type="InterPro" id="IPR049288">
    <property type="entry name" value="DUF447_C"/>
</dbReference>
<dbReference type="Gene3D" id="1.20.58.290">
    <property type="entry name" value="Hypothetical membrane protein ta0354_69_121"/>
    <property type="match status" value="1"/>
</dbReference>
<dbReference type="Pfam" id="PF20766">
    <property type="entry name" value="DUF447_C"/>
    <property type="match status" value="1"/>
</dbReference>
<evidence type="ECO:0000259" key="3">
    <source>
        <dbReference type="Pfam" id="PF20766"/>
    </source>
</evidence>
<evidence type="ECO:0000256" key="1">
    <source>
        <dbReference type="SAM" id="MobiDB-lite"/>
    </source>
</evidence>
<reference evidence="4 5" key="1">
    <citation type="journal article" date="2011" name="PLoS ONE">
        <title>Haloquadratum walsbyi: limited diversity in a global pond.</title>
        <authorList>
            <person name="Dyall-Smith M."/>
            <person name="Pfeiffer F."/>
            <person name="Klee K."/>
            <person name="Palm P."/>
            <person name="Gross K."/>
            <person name="Schuster S.C."/>
            <person name="Rampp M."/>
            <person name="Oesterhelt D."/>
        </authorList>
    </citation>
    <scope>NUCLEOTIDE SEQUENCE [LARGE SCALE GENOMIC DNA]</scope>
    <source>
        <strain evidence="5">DSM 16854 / JCM 12705 / C23</strain>
    </source>
</reference>
<evidence type="ECO:0000259" key="2">
    <source>
        <dbReference type="Pfam" id="PF04289"/>
    </source>
</evidence>
<dbReference type="InterPro" id="IPR012349">
    <property type="entry name" value="Split_barrel_FMN-bd"/>
</dbReference>
<organism evidence="4 5">
    <name type="scientific">Haloquadratum walsbyi (strain DSM 16854 / JCM 12705 / C23)</name>
    <dbReference type="NCBI Taxonomy" id="768065"/>
    <lineage>
        <taxon>Archaea</taxon>
        <taxon>Methanobacteriati</taxon>
        <taxon>Methanobacteriota</taxon>
        <taxon>Stenosarchaea group</taxon>
        <taxon>Halobacteria</taxon>
        <taxon>Halobacteriales</taxon>
        <taxon>Haloferacaceae</taxon>
        <taxon>Haloquadratum</taxon>
    </lineage>
</organism>
<feature type="compositionally biased region" description="Basic and acidic residues" evidence="1">
    <location>
        <begin position="48"/>
        <end position="62"/>
    </location>
</feature>
<dbReference type="Proteomes" id="UP000007954">
    <property type="component" value="Chromosome"/>
</dbReference>
<evidence type="ECO:0000313" key="4">
    <source>
        <dbReference type="EMBL" id="CCC41285.1"/>
    </source>
</evidence>
<dbReference type="SUPFAM" id="SSF50475">
    <property type="entry name" value="FMN-binding split barrel"/>
    <property type="match status" value="1"/>
</dbReference>
<evidence type="ECO:0000313" key="5">
    <source>
        <dbReference type="Proteomes" id="UP000007954"/>
    </source>
</evidence>
<dbReference type="InterPro" id="IPR007386">
    <property type="entry name" value="DUF447_N"/>
</dbReference>
<dbReference type="KEGG" id="hwc:Hqrw_3531"/>
<gene>
    <name evidence="4" type="ordered locus">Hqrw_3531</name>
</gene>
<proteinExistence type="predicted"/>
<dbReference type="GeneID" id="12448351"/>
<dbReference type="HOGENOM" id="CLU_110565_0_0_2"/>
<name>G0LMG5_HALWC</name>
<dbReference type="RefSeq" id="WP_014556694.1">
    <property type="nucleotide sequence ID" value="NC_017459.1"/>
</dbReference>
<dbReference type="AlphaFoldDB" id="G0LMG5"/>
<protein>
    <submittedName>
        <fullName evidence="4">DUF447 family protein</fullName>
    </submittedName>
</protein>
<feature type="domain" description="DUF447" evidence="3">
    <location>
        <begin position="180"/>
        <end position="230"/>
    </location>
</feature>
<dbReference type="Gene3D" id="2.30.110.10">
    <property type="entry name" value="Electron Transport, Fmn-binding Protein, Chain A"/>
    <property type="match status" value="1"/>
</dbReference>